<dbReference type="EMBL" id="OZ022411">
    <property type="protein sequence ID" value="CAK9441446.1"/>
    <property type="molecule type" value="Genomic_DNA"/>
</dbReference>
<evidence type="ECO:0000313" key="5">
    <source>
        <dbReference type="EMBL" id="CAK9441446.1"/>
    </source>
</evidence>
<evidence type="ECO:0000313" key="6">
    <source>
        <dbReference type="Proteomes" id="UP001497383"/>
    </source>
</evidence>
<dbReference type="PROSITE" id="PS50303">
    <property type="entry name" value="PUM_HD"/>
    <property type="match status" value="1"/>
</dbReference>
<feature type="compositionally biased region" description="Polar residues" evidence="3">
    <location>
        <begin position="94"/>
        <end position="106"/>
    </location>
</feature>
<proteinExistence type="predicted"/>
<keyword evidence="6" id="KW-1185">Reference proteome</keyword>
<feature type="region of interest" description="Disordered" evidence="3">
    <location>
        <begin position="1"/>
        <end position="23"/>
    </location>
</feature>
<organism evidence="5 6">
    <name type="scientific">Lodderomyces beijingensis</name>
    <dbReference type="NCBI Taxonomy" id="1775926"/>
    <lineage>
        <taxon>Eukaryota</taxon>
        <taxon>Fungi</taxon>
        <taxon>Dikarya</taxon>
        <taxon>Ascomycota</taxon>
        <taxon>Saccharomycotina</taxon>
        <taxon>Pichiomycetes</taxon>
        <taxon>Debaryomycetaceae</taxon>
        <taxon>Candida/Lodderomyces clade</taxon>
        <taxon>Lodderomyces</taxon>
    </lineage>
</organism>
<reference evidence="5 6" key="1">
    <citation type="submission" date="2024-03" db="EMBL/GenBank/DDBJ databases">
        <authorList>
            <person name="Brejova B."/>
        </authorList>
    </citation>
    <scope>NUCLEOTIDE SEQUENCE [LARGE SCALE GENOMIC DNA]</scope>
    <source>
        <strain evidence="5 6">CBS 14171</strain>
    </source>
</reference>
<evidence type="ECO:0000256" key="3">
    <source>
        <dbReference type="SAM" id="MobiDB-lite"/>
    </source>
</evidence>
<dbReference type="InterPro" id="IPR001313">
    <property type="entry name" value="Pumilio_RNA-bd_rpt"/>
</dbReference>
<feature type="region of interest" description="Disordered" evidence="3">
    <location>
        <begin position="653"/>
        <end position="676"/>
    </location>
</feature>
<evidence type="ECO:0000256" key="1">
    <source>
        <dbReference type="ARBA" id="ARBA00022737"/>
    </source>
</evidence>
<feature type="region of interest" description="Disordered" evidence="3">
    <location>
        <begin position="127"/>
        <end position="168"/>
    </location>
</feature>
<gene>
    <name evidence="5" type="ORF">LODBEIA_P53140</name>
</gene>
<dbReference type="PANTHER" id="PTHR47093:SF1">
    <property type="entry name" value="PROTEIN JSN1-RELATED"/>
    <property type="match status" value="1"/>
</dbReference>
<feature type="repeat" description="Pumilio" evidence="2">
    <location>
        <begin position="348"/>
        <end position="384"/>
    </location>
</feature>
<dbReference type="Proteomes" id="UP001497383">
    <property type="component" value="Chromosome 7"/>
</dbReference>
<dbReference type="InterPro" id="IPR011989">
    <property type="entry name" value="ARM-like"/>
</dbReference>
<protein>
    <recommendedName>
        <fullName evidence="4">PUM-HD domain-containing protein</fullName>
    </recommendedName>
</protein>
<dbReference type="SMART" id="SM00025">
    <property type="entry name" value="Pumilio"/>
    <property type="match status" value="6"/>
</dbReference>
<feature type="repeat" description="Pumilio" evidence="2">
    <location>
        <begin position="423"/>
        <end position="461"/>
    </location>
</feature>
<feature type="repeat" description="Pumilio" evidence="2">
    <location>
        <begin position="385"/>
        <end position="421"/>
    </location>
</feature>
<dbReference type="InterPro" id="IPR033133">
    <property type="entry name" value="PUM-HD"/>
</dbReference>
<feature type="region of interest" description="Disordered" evidence="3">
    <location>
        <begin position="76"/>
        <end position="113"/>
    </location>
</feature>
<evidence type="ECO:0000256" key="2">
    <source>
        <dbReference type="PROSITE-ProRule" id="PRU00317"/>
    </source>
</evidence>
<dbReference type="Pfam" id="PF00806">
    <property type="entry name" value="PUF"/>
    <property type="match status" value="2"/>
</dbReference>
<sequence>MNNFANSSSPSAQQQQYNRGRSETLPTSFFSRSQLAPTAGSASNNNYFMASSLTDSPININEPGGDLLGVPKEITISTSPLSNPHRISGGGTGSNFDSLNHLQTPPANRVRSGSLFSSNSIWNDEMHTSNGTSLNSDSSGNFLTPPLDSTTPSHQQQSFPAINSSRNRSYTMNVTPHLAYDGASAAFAPMNAKADDMNSLLDSYMSNSRNRSQTVSGSIPGASFEINHNGYQSSQSAHFAPVFENEDDLRQSQQDSKADSNLLHIITKLAPSNDLKKIHSIINKCAAYHKDQYQEDFGPLPDPIPQRQFDSPTLRDLRKLLESKELGTSERCNDPNLSTLKLDELALAMLDELPEICYDYLGNTIVQKLFTLLDDKLVKLMMVKEVAPYLTQLGCHKNGTYAVQKIISLSQGQYQQMYLIGASLKPYAIKLFNDQFGNYVIQGCIKFGSPYNDFVFEAILDNFLQISFGRYGARCIRTILESSHVEPNANPVLSNDQIVLVASLIVQHAEELVVNPNGSLLITWYLDTFNDCEFKVEMLTNCLLPQVKHLCVHKLANLTVLKLLNNRSDERARRQIIEAIFQDPKSLEFILQENDNSNLNAGPVFIFKVLSNPILAELAAPYLPSIKRILMEINIVNFHNYKKLMDEVGLSSSRFSRNSSKRGTATRRNRGRYDQNQVYVQKQYPQSTPPESQQYLAMHPPPFQYLMNPPPPMYMMPYYPPQADRGYISPQQMSSQDLAVMQQLEQLSMSSAALGYNSNPGTPTMQRNSYI</sequence>
<feature type="compositionally biased region" description="Low complexity" evidence="3">
    <location>
        <begin position="653"/>
        <end position="662"/>
    </location>
</feature>
<dbReference type="RefSeq" id="XP_066832252.1">
    <property type="nucleotide sequence ID" value="XM_066975633.1"/>
</dbReference>
<feature type="compositionally biased region" description="Low complexity" evidence="3">
    <location>
        <begin position="1"/>
        <end position="18"/>
    </location>
</feature>
<dbReference type="PROSITE" id="PS50302">
    <property type="entry name" value="PUM"/>
    <property type="match status" value="3"/>
</dbReference>
<accession>A0ABP0ZV40</accession>
<keyword evidence="1" id="KW-0677">Repeat</keyword>
<name>A0ABP0ZV40_9ASCO</name>
<dbReference type="InterPro" id="IPR016024">
    <property type="entry name" value="ARM-type_fold"/>
</dbReference>
<dbReference type="PANTHER" id="PTHR47093">
    <property type="entry name" value="PROTEIN JSN1-RELATED"/>
    <property type="match status" value="1"/>
</dbReference>
<dbReference type="Gene3D" id="1.25.10.10">
    <property type="entry name" value="Leucine-rich Repeat Variant"/>
    <property type="match status" value="1"/>
</dbReference>
<dbReference type="SUPFAM" id="SSF48371">
    <property type="entry name" value="ARM repeat"/>
    <property type="match status" value="1"/>
</dbReference>
<dbReference type="GeneID" id="92210510"/>
<dbReference type="InterPro" id="IPR052645">
    <property type="entry name" value="Pumilio_domain_protein"/>
</dbReference>
<feature type="domain" description="PUM-HD" evidence="4">
    <location>
        <begin position="270"/>
        <end position="652"/>
    </location>
</feature>
<evidence type="ECO:0000259" key="4">
    <source>
        <dbReference type="PROSITE" id="PS50303"/>
    </source>
</evidence>